<keyword evidence="3" id="KW-1185">Reference proteome</keyword>
<feature type="domain" description="SAP" evidence="1">
    <location>
        <begin position="165"/>
        <end position="199"/>
    </location>
</feature>
<gene>
    <name evidence="2" type="ORF">AB6D66_01540</name>
</gene>
<reference evidence="2 3" key="1">
    <citation type="journal article" date="2024" name="ISME J.">
        <title>Tailless and filamentous prophages are predominant in marine Vibrio.</title>
        <authorList>
            <person name="Steensen K."/>
            <person name="Seneca J."/>
            <person name="Bartlau N."/>
            <person name="Yu X.A."/>
            <person name="Hussain F.A."/>
            <person name="Polz M.F."/>
        </authorList>
    </citation>
    <scope>NUCLEOTIDE SEQUENCE [LARGE SCALE GENOMIC DNA]</scope>
    <source>
        <strain evidence="2 3">10N.239.312.F12</strain>
    </source>
</reference>
<dbReference type="Pfam" id="PF02037">
    <property type="entry name" value="SAP"/>
    <property type="match status" value="1"/>
</dbReference>
<dbReference type="SUPFAM" id="SSF68906">
    <property type="entry name" value="SAP domain"/>
    <property type="match status" value="1"/>
</dbReference>
<name>A0ABV4MRH4_9VIBR</name>
<dbReference type="PROSITE" id="PS50800">
    <property type="entry name" value="SAP"/>
    <property type="match status" value="1"/>
</dbReference>
<sequence length="426" mass="47911">MGGTGLFLTDDVFDASHMASVEAYLAQEASLPAPVSSQNFFFTDQDVKNARINEGLPFTITPAYDFNGKPNFMDEHGNLIAGIYSGMENEVYHSLPATSSSQIKKFAKSPAHYKRAYIDTVYRKRLAKATERTFDAGTYGHELILEPEGFYDRYFRLLNAADHENSIHTTEALKDKCKELSLPTSGTKAVLIERIQATDPTVRIFEVEQYNHIIKNAGLKAVIKAKEVIEASSGRPSLIDSLKHKDVKPLLHKAPIDPIVWDDAHRACKTVREHEFANSIIQNGFAELSVIAQCPETGMMLKVRFDWITKDGIPADVKTTRSANPLMASYQFGDLGYDLQAYMYTYVGRLAGIPCPVNVFPFVTVEYTDADICEVFELCDDDWEIAERNFHRHIKSLAHSLENNDWPGYTRRNGSTLLRLPKRGRA</sequence>
<dbReference type="Proteomes" id="UP001570071">
    <property type="component" value="Unassembled WGS sequence"/>
</dbReference>
<dbReference type="InterPro" id="IPR011604">
    <property type="entry name" value="PDDEXK-like_dom_sf"/>
</dbReference>
<dbReference type="InterPro" id="IPR003034">
    <property type="entry name" value="SAP_dom"/>
</dbReference>
<accession>A0ABV4MRH4</accession>
<protein>
    <submittedName>
        <fullName evidence="2">PD-(D/E)XK nuclease-like domain-containing protein</fullName>
    </submittedName>
</protein>
<dbReference type="InterPro" id="IPR024432">
    <property type="entry name" value="Put_RecE_PDDEXK-like_dom"/>
</dbReference>
<evidence type="ECO:0000259" key="1">
    <source>
        <dbReference type="PROSITE" id="PS50800"/>
    </source>
</evidence>
<comment type="caution">
    <text evidence="2">The sequence shown here is derived from an EMBL/GenBank/DDBJ whole genome shotgun (WGS) entry which is preliminary data.</text>
</comment>
<organism evidence="2 3">
    <name type="scientific">Vibrio pomeroyi</name>
    <dbReference type="NCBI Taxonomy" id="198832"/>
    <lineage>
        <taxon>Bacteria</taxon>
        <taxon>Pseudomonadati</taxon>
        <taxon>Pseudomonadota</taxon>
        <taxon>Gammaproteobacteria</taxon>
        <taxon>Vibrionales</taxon>
        <taxon>Vibrionaceae</taxon>
        <taxon>Vibrio</taxon>
    </lineage>
</organism>
<dbReference type="Pfam" id="PF12684">
    <property type="entry name" value="DUF3799"/>
    <property type="match status" value="1"/>
</dbReference>
<dbReference type="InterPro" id="IPR036361">
    <property type="entry name" value="SAP_dom_sf"/>
</dbReference>
<dbReference type="RefSeq" id="WP_269336672.1">
    <property type="nucleotide sequence ID" value="NZ_JBFSSG010000001.1"/>
</dbReference>
<dbReference type="Gene3D" id="3.90.320.10">
    <property type="match status" value="1"/>
</dbReference>
<evidence type="ECO:0000313" key="2">
    <source>
        <dbReference type="EMBL" id="MEZ8719731.1"/>
    </source>
</evidence>
<evidence type="ECO:0000313" key="3">
    <source>
        <dbReference type="Proteomes" id="UP001570071"/>
    </source>
</evidence>
<dbReference type="SMART" id="SM00513">
    <property type="entry name" value="SAP"/>
    <property type="match status" value="1"/>
</dbReference>
<proteinExistence type="predicted"/>
<dbReference type="Gene3D" id="1.10.720.30">
    <property type="entry name" value="SAP domain"/>
    <property type="match status" value="1"/>
</dbReference>
<dbReference type="EMBL" id="JBFSSG010000001">
    <property type="protein sequence ID" value="MEZ8719731.1"/>
    <property type="molecule type" value="Genomic_DNA"/>
</dbReference>